<name>A0AB35U3F8_9FIRM</name>
<feature type="binding site" evidence="10 14">
    <location>
        <begin position="143"/>
        <end position="146"/>
    </location>
    <ligand>
        <name>substrate</name>
    </ligand>
</feature>
<dbReference type="GO" id="GO:0006098">
    <property type="term" value="P:pentose-phosphate shunt"/>
    <property type="evidence" value="ECO:0007669"/>
    <property type="project" value="UniProtKB-UniRule"/>
</dbReference>
<feature type="binding site" evidence="10 13">
    <location>
        <position position="176"/>
    </location>
    <ligand>
        <name>a divalent metal cation</name>
        <dbReference type="ChEBI" id="CHEBI:60240"/>
    </ligand>
</feature>
<sequence>MIVSPSVLSLDYSRFPQQIDELNKSGAQWLHFDVMDGHFVPNLTFGPDILKAFVRTSPLYKDVHLMVTDPAFFADVFLKAGADLVTFHYEAMDNKAKMKELAAHIHEAGGKAGIAIKPATDAAVLKDLLKDFDLFLVMSVNPGFGGQKFMPLALDKIHTLRTWLNDVNPDALVEVDGGINAQTGAQCAQAGVDVLVAGSYVFKNDITTAVRSLQK</sequence>
<feature type="active site" description="Proton acceptor" evidence="10 12">
    <location>
        <position position="33"/>
    </location>
</feature>
<comment type="pathway">
    <text evidence="10">Carbohydrate degradation.</text>
</comment>
<dbReference type="SUPFAM" id="SSF51366">
    <property type="entry name" value="Ribulose-phoshate binding barrel"/>
    <property type="match status" value="1"/>
</dbReference>
<keyword evidence="13" id="KW-0464">Manganese</keyword>
<comment type="cofactor">
    <cofactor evidence="4">
        <name>Zn(2+)</name>
        <dbReference type="ChEBI" id="CHEBI:29105"/>
    </cofactor>
</comment>
<feature type="binding site" evidence="10 14">
    <location>
        <position position="6"/>
    </location>
    <ligand>
        <name>substrate</name>
    </ligand>
</feature>
<evidence type="ECO:0000256" key="13">
    <source>
        <dbReference type="PIRSR" id="PIRSR001461-2"/>
    </source>
</evidence>
<dbReference type="Gene3D" id="3.20.20.70">
    <property type="entry name" value="Aldolase class I"/>
    <property type="match status" value="1"/>
</dbReference>
<comment type="cofactor">
    <cofactor evidence="10 13">
        <name>a divalent metal cation</name>
        <dbReference type="ChEBI" id="CHEBI:60240"/>
    </cofactor>
    <text evidence="10 13">Binds 1 divalent metal cation per subunit.</text>
</comment>
<organism evidence="15 16">
    <name type="scientific">Grylomicrobium aquisgranensis</name>
    <dbReference type="NCBI Taxonomy" id="2926318"/>
    <lineage>
        <taxon>Bacteria</taxon>
        <taxon>Bacillati</taxon>
        <taxon>Bacillota</taxon>
        <taxon>Erysipelotrichia</taxon>
        <taxon>Erysipelotrichales</taxon>
        <taxon>Erysipelotrichaceae</taxon>
        <taxon>Grylomicrobium</taxon>
    </lineage>
</organism>
<feature type="binding site" evidence="10 14">
    <location>
        <position position="64"/>
    </location>
    <ligand>
        <name>substrate</name>
    </ligand>
</feature>
<dbReference type="GO" id="GO:0004750">
    <property type="term" value="F:D-ribulose-phosphate 3-epimerase activity"/>
    <property type="evidence" value="ECO:0007669"/>
    <property type="project" value="UniProtKB-UniRule"/>
</dbReference>
<dbReference type="GO" id="GO:0019323">
    <property type="term" value="P:pentose catabolic process"/>
    <property type="evidence" value="ECO:0007669"/>
    <property type="project" value="UniProtKB-UniRule"/>
</dbReference>
<evidence type="ECO:0000256" key="3">
    <source>
        <dbReference type="ARBA" id="ARBA00001941"/>
    </source>
</evidence>
<feature type="binding site" evidence="10 13">
    <location>
        <position position="33"/>
    </location>
    <ligand>
        <name>a divalent metal cation</name>
        <dbReference type="ChEBI" id="CHEBI:60240"/>
    </ligand>
</feature>
<dbReference type="Pfam" id="PF00834">
    <property type="entry name" value="Ribul_P_3_epim"/>
    <property type="match status" value="1"/>
</dbReference>
<comment type="caution">
    <text evidence="15">The sequence shown here is derived from an EMBL/GenBank/DDBJ whole genome shotgun (WGS) entry which is preliminary data.</text>
</comment>
<dbReference type="NCBIfam" id="NF004076">
    <property type="entry name" value="PRK05581.1-4"/>
    <property type="match status" value="1"/>
</dbReference>
<evidence type="ECO:0000256" key="7">
    <source>
        <dbReference type="ARBA" id="ARBA00013188"/>
    </source>
</evidence>
<dbReference type="AlphaFoldDB" id="A0AB35U3F8"/>
<feature type="active site" description="Proton donor" evidence="10 12">
    <location>
        <position position="176"/>
    </location>
</feature>
<keyword evidence="13" id="KW-0862">Zinc</keyword>
<feature type="binding site" evidence="10 13">
    <location>
        <position position="64"/>
    </location>
    <ligand>
        <name>a divalent metal cation</name>
        <dbReference type="ChEBI" id="CHEBI:60240"/>
    </ligand>
</feature>
<evidence type="ECO:0000256" key="5">
    <source>
        <dbReference type="ARBA" id="ARBA00001954"/>
    </source>
</evidence>
<comment type="similarity">
    <text evidence="6 10 11">Belongs to the ribulose-phosphate 3-epimerase family.</text>
</comment>
<evidence type="ECO:0000256" key="11">
    <source>
        <dbReference type="PIRNR" id="PIRNR001461"/>
    </source>
</evidence>
<evidence type="ECO:0000256" key="6">
    <source>
        <dbReference type="ARBA" id="ARBA00009541"/>
    </source>
</evidence>
<comment type="catalytic activity">
    <reaction evidence="1 10 11">
        <text>D-ribulose 5-phosphate = D-xylulose 5-phosphate</text>
        <dbReference type="Rhea" id="RHEA:13677"/>
        <dbReference type="ChEBI" id="CHEBI:57737"/>
        <dbReference type="ChEBI" id="CHEBI:58121"/>
        <dbReference type="EC" id="5.1.3.1"/>
    </reaction>
</comment>
<keyword evidence="16" id="KW-1185">Reference proteome</keyword>
<feature type="binding site" evidence="10 14">
    <location>
        <begin position="198"/>
        <end position="199"/>
    </location>
    <ligand>
        <name>substrate</name>
    </ligand>
</feature>
<keyword evidence="8 10" id="KW-0479">Metal-binding</keyword>
<evidence type="ECO:0000256" key="1">
    <source>
        <dbReference type="ARBA" id="ARBA00001782"/>
    </source>
</evidence>
<comment type="cofactor">
    <cofactor evidence="3">
        <name>Co(2+)</name>
        <dbReference type="ChEBI" id="CHEBI:48828"/>
    </cofactor>
</comment>
<dbReference type="InterPro" id="IPR000056">
    <property type="entry name" value="Ribul_P_3_epim-like"/>
</dbReference>
<evidence type="ECO:0000256" key="9">
    <source>
        <dbReference type="ARBA" id="ARBA00023235"/>
    </source>
</evidence>
<dbReference type="CDD" id="cd00429">
    <property type="entry name" value="RPE"/>
    <property type="match status" value="1"/>
</dbReference>
<dbReference type="PANTHER" id="PTHR11749">
    <property type="entry name" value="RIBULOSE-5-PHOSPHATE-3-EPIMERASE"/>
    <property type="match status" value="1"/>
</dbReference>
<comment type="cofactor">
    <cofactor evidence="2">
        <name>Mn(2+)</name>
        <dbReference type="ChEBI" id="CHEBI:29035"/>
    </cofactor>
</comment>
<dbReference type="InterPro" id="IPR011060">
    <property type="entry name" value="RibuloseP-bd_barrel"/>
</dbReference>
<reference evidence="15 16" key="1">
    <citation type="submission" date="2022-03" db="EMBL/GenBank/DDBJ databases">
        <title>Novel taxa within the pig intestine.</title>
        <authorList>
            <person name="Wylensek D."/>
            <person name="Bishof K."/>
            <person name="Afrizal A."/>
            <person name="Clavel T."/>
        </authorList>
    </citation>
    <scope>NUCLEOTIDE SEQUENCE [LARGE SCALE GENOMIC DNA]</scope>
    <source>
        <strain evidence="15 16">CLA-KB-P133</strain>
    </source>
</reference>
<dbReference type="GO" id="GO:0005737">
    <property type="term" value="C:cytoplasm"/>
    <property type="evidence" value="ECO:0007669"/>
    <property type="project" value="UniProtKB-ARBA"/>
</dbReference>
<gene>
    <name evidence="10 15" type="primary">rpe</name>
    <name evidence="15" type="ORF">MOZ60_03270</name>
</gene>
<evidence type="ECO:0000256" key="8">
    <source>
        <dbReference type="ARBA" id="ARBA00022723"/>
    </source>
</evidence>
<keyword evidence="10 11" id="KW-0119">Carbohydrate metabolism</keyword>
<dbReference type="GO" id="GO:0046872">
    <property type="term" value="F:metal ion binding"/>
    <property type="evidence" value="ECO:0007669"/>
    <property type="project" value="UniProtKB-UniRule"/>
</dbReference>
<dbReference type="PIRSF" id="PIRSF001461">
    <property type="entry name" value="RPE"/>
    <property type="match status" value="1"/>
</dbReference>
<dbReference type="EMBL" id="JALBUR010000005">
    <property type="protein sequence ID" value="MDX8419111.1"/>
    <property type="molecule type" value="Genomic_DNA"/>
</dbReference>
<feature type="binding site" evidence="14">
    <location>
        <position position="178"/>
    </location>
    <ligand>
        <name>substrate</name>
    </ligand>
</feature>
<feature type="binding site" evidence="10 13">
    <location>
        <position position="31"/>
    </location>
    <ligand>
        <name>a divalent metal cation</name>
        <dbReference type="ChEBI" id="CHEBI:60240"/>
    </ligand>
</feature>
<evidence type="ECO:0000256" key="10">
    <source>
        <dbReference type="HAMAP-Rule" id="MF_02227"/>
    </source>
</evidence>
<dbReference type="EC" id="5.1.3.1" evidence="7 10"/>
<dbReference type="RefSeq" id="WP_370595633.1">
    <property type="nucleotide sequence ID" value="NZ_JALBUR010000005.1"/>
</dbReference>
<comment type="function">
    <text evidence="10">Catalyzes the reversible epimerization of D-ribulose 5-phosphate to D-xylulose 5-phosphate.</text>
</comment>
<evidence type="ECO:0000256" key="14">
    <source>
        <dbReference type="PIRSR" id="PIRSR001461-3"/>
    </source>
</evidence>
<dbReference type="NCBIfam" id="TIGR01163">
    <property type="entry name" value="rpe"/>
    <property type="match status" value="1"/>
</dbReference>
<dbReference type="InterPro" id="IPR013785">
    <property type="entry name" value="Aldolase_TIM"/>
</dbReference>
<evidence type="ECO:0000256" key="2">
    <source>
        <dbReference type="ARBA" id="ARBA00001936"/>
    </source>
</evidence>
<dbReference type="FunFam" id="3.20.20.70:FF:000004">
    <property type="entry name" value="Ribulose-phosphate 3-epimerase"/>
    <property type="match status" value="1"/>
</dbReference>
<dbReference type="Proteomes" id="UP001286174">
    <property type="component" value="Unassembled WGS sequence"/>
</dbReference>
<keyword evidence="13" id="KW-0170">Cobalt</keyword>
<dbReference type="InterPro" id="IPR026019">
    <property type="entry name" value="Ribul_P_3_epim"/>
</dbReference>
<keyword evidence="9 10" id="KW-0413">Isomerase</keyword>
<proteinExistence type="inferred from homology"/>
<dbReference type="HAMAP" id="MF_02227">
    <property type="entry name" value="RPE"/>
    <property type="match status" value="1"/>
</dbReference>
<evidence type="ECO:0000256" key="12">
    <source>
        <dbReference type="PIRSR" id="PIRSR001461-1"/>
    </source>
</evidence>
<feature type="binding site" evidence="10">
    <location>
        <begin position="176"/>
        <end position="178"/>
    </location>
    <ligand>
        <name>substrate</name>
    </ligand>
</feature>
<dbReference type="PROSITE" id="PS01085">
    <property type="entry name" value="RIBUL_P_3_EPIMER_1"/>
    <property type="match status" value="1"/>
</dbReference>
<protein>
    <recommendedName>
        <fullName evidence="7 10">Ribulose-phosphate 3-epimerase</fullName>
        <ecNumber evidence="7 10">5.1.3.1</ecNumber>
    </recommendedName>
</protein>
<evidence type="ECO:0000256" key="4">
    <source>
        <dbReference type="ARBA" id="ARBA00001947"/>
    </source>
</evidence>
<evidence type="ECO:0000313" key="15">
    <source>
        <dbReference type="EMBL" id="MDX8419111.1"/>
    </source>
</evidence>
<accession>A0AB35U3F8</accession>
<evidence type="ECO:0000313" key="16">
    <source>
        <dbReference type="Proteomes" id="UP001286174"/>
    </source>
</evidence>
<comment type="cofactor">
    <cofactor evidence="5">
        <name>Fe(2+)</name>
        <dbReference type="ChEBI" id="CHEBI:29033"/>
    </cofactor>
</comment>